<reference evidence="1" key="1">
    <citation type="submission" date="2023-07" db="EMBL/GenBank/DDBJ databases">
        <title>draft genome sequence of fig (Ficus carica).</title>
        <authorList>
            <person name="Takahashi T."/>
            <person name="Nishimura K."/>
        </authorList>
    </citation>
    <scope>NUCLEOTIDE SEQUENCE</scope>
</reference>
<protein>
    <submittedName>
        <fullName evidence="1">Uncharacterized protein</fullName>
    </submittedName>
</protein>
<dbReference type="EMBL" id="BTGU01000102">
    <property type="protein sequence ID" value="GMN60808.1"/>
    <property type="molecule type" value="Genomic_DNA"/>
</dbReference>
<evidence type="ECO:0000313" key="1">
    <source>
        <dbReference type="EMBL" id="GMN60808.1"/>
    </source>
</evidence>
<proteinExistence type="predicted"/>
<sequence>MWLLGLRSTCTVTLRWVTCKRDAPRSDGDASGVSATDTPMLKSARELMSKQRGRVLVAEVGDVTGAVAGYASVVRRSGRVAWLPGKDLLVRLTLVISIRDALCPCNMQVIAICLDLVGCCRILIEILGMTKSCPGQVDLVGFSEMFTNIPDTCRLMPRVEL</sequence>
<accession>A0AA88DSM4</accession>
<dbReference type="Proteomes" id="UP001187192">
    <property type="component" value="Unassembled WGS sequence"/>
</dbReference>
<evidence type="ECO:0000313" key="2">
    <source>
        <dbReference type="Proteomes" id="UP001187192"/>
    </source>
</evidence>
<name>A0AA88DSM4_FICCA</name>
<comment type="caution">
    <text evidence="1">The sequence shown here is derived from an EMBL/GenBank/DDBJ whole genome shotgun (WGS) entry which is preliminary data.</text>
</comment>
<gene>
    <name evidence="1" type="ORF">TIFTF001_029906</name>
</gene>
<organism evidence="1 2">
    <name type="scientific">Ficus carica</name>
    <name type="common">Common fig</name>
    <dbReference type="NCBI Taxonomy" id="3494"/>
    <lineage>
        <taxon>Eukaryota</taxon>
        <taxon>Viridiplantae</taxon>
        <taxon>Streptophyta</taxon>
        <taxon>Embryophyta</taxon>
        <taxon>Tracheophyta</taxon>
        <taxon>Spermatophyta</taxon>
        <taxon>Magnoliopsida</taxon>
        <taxon>eudicotyledons</taxon>
        <taxon>Gunneridae</taxon>
        <taxon>Pentapetalae</taxon>
        <taxon>rosids</taxon>
        <taxon>fabids</taxon>
        <taxon>Rosales</taxon>
        <taxon>Moraceae</taxon>
        <taxon>Ficeae</taxon>
        <taxon>Ficus</taxon>
    </lineage>
</organism>
<dbReference type="AlphaFoldDB" id="A0AA88DSM4"/>
<keyword evidence="2" id="KW-1185">Reference proteome</keyword>